<reference evidence="6 7" key="1">
    <citation type="journal article" date="2020" name="bioRxiv">
        <title>Metabolic contributions of an alphaproteobacterial endosymbiont in the apicomplexan Cardiosporidium cionae.</title>
        <authorList>
            <person name="Hunter E.S."/>
            <person name="Paight C.J."/>
            <person name="Lane C.E."/>
        </authorList>
    </citation>
    <scope>NUCLEOTIDE SEQUENCE [LARGE SCALE GENOMIC DNA]</scope>
    <source>
        <strain evidence="6">ESH_2018</strain>
    </source>
</reference>
<protein>
    <recommendedName>
        <fullName evidence="5">Mediator of RNA polymerase II transcription subunit 7</fullName>
    </recommendedName>
</protein>
<keyword evidence="4 5" id="KW-0539">Nucleus</keyword>
<gene>
    <name evidence="6" type="primary">MED7</name>
    <name evidence="6" type="ORF">IE077_003425</name>
</gene>
<dbReference type="SUPFAM" id="SSF140718">
    <property type="entry name" value="Mediator hinge subcomplex-like"/>
    <property type="match status" value="1"/>
</dbReference>
<evidence type="ECO:0000313" key="6">
    <source>
        <dbReference type="EMBL" id="KAF8822577.1"/>
    </source>
</evidence>
<dbReference type="Proteomes" id="UP000823046">
    <property type="component" value="Unassembled WGS sequence"/>
</dbReference>
<proteinExistence type="inferred from homology"/>
<keyword evidence="2 5" id="KW-0805">Transcription regulation</keyword>
<comment type="subunit">
    <text evidence="5">Component of the Mediator complex.</text>
</comment>
<comment type="caution">
    <text evidence="6">The sequence shown here is derived from an EMBL/GenBank/DDBJ whole genome shotgun (WGS) entry which is preliminary data.</text>
</comment>
<dbReference type="Pfam" id="PF05983">
    <property type="entry name" value="Med7"/>
    <property type="match status" value="1"/>
</dbReference>
<comment type="function">
    <text evidence="5">Component of the Mediator complex, a coactivator involved in the regulated transcription of nearly all RNA polymerase II-dependent genes. Mediator functions as a bridge to convey information from gene-specific regulatory proteins to the basal RNA polymerase II transcription machinery.</text>
</comment>
<keyword evidence="7" id="KW-1185">Reference proteome</keyword>
<dbReference type="InterPro" id="IPR037212">
    <property type="entry name" value="Med7/Med21-like"/>
</dbReference>
<dbReference type="PANTHER" id="PTHR21428">
    <property type="entry name" value="MEDIATOR OF RNA POLYMERASE II TRANSCRIPTION SUBUNIT 7"/>
    <property type="match status" value="1"/>
</dbReference>
<comment type="similarity">
    <text evidence="5">Belongs to the Mediator complex subunit 7 family.</text>
</comment>
<organism evidence="6 7">
    <name type="scientific">Cardiosporidium cionae</name>
    <dbReference type="NCBI Taxonomy" id="476202"/>
    <lineage>
        <taxon>Eukaryota</taxon>
        <taxon>Sar</taxon>
        <taxon>Alveolata</taxon>
        <taxon>Apicomplexa</taxon>
        <taxon>Aconoidasida</taxon>
        <taxon>Nephromycida</taxon>
        <taxon>Cardiosporidium</taxon>
    </lineage>
</organism>
<sequence length="196" mass="22924">MENESTAAILNTEHSNAFRSGWPPPPFYYREYARGPKNGRPPPKPLDETWRLFGHTYTKNVCLEPLTSDIIMYSNKPGTDLKLEFRRLFSMYKEQLNAVMDSISNCRGEEKDEVKRLMKIYQNLMHILSRLREPQTNEDIINRLSFLYAFGKYKLRYLFLIEWKFGSVVIASIPLKGLYWKVGANYVNAEAVELNV</sequence>
<evidence type="ECO:0000256" key="1">
    <source>
        <dbReference type="ARBA" id="ARBA00004123"/>
    </source>
</evidence>
<evidence type="ECO:0000313" key="7">
    <source>
        <dbReference type="Proteomes" id="UP000823046"/>
    </source>
</evidence>
<dbReference type="PANTHER" id="PTHR21428:SF11">
    <property type="entry name" value="MEDIATOR OF RNA POLYMERASE II TRANSCRIPTION SUBUNIT 7"/>
    <property type="match status" value="1"/>
</dbReference>
<keyword evidence="5" id="KW-0010">Activator</keyword>
<keyword evidence="3 5" id="KW-0804">Transcription</keyword>
<dbReference type="EMBL" id="JADAQX010000041">
    <property type="protein sequence ID" value="KAF8822577.1"/>
    <property type="molecule type" value="Genomic_DNA"/>
</dbReference>
<evidence type="ECO:0000256" key="2">
    <source>
        <dbReference type="ARBA" id="ARBA00023015"/>
    </source>
</evidence>
<name>A0ABQ7JEY7_9APIC</name>
<accession>A0ABQ7JEY7</accession>
<dbReference type="InterPro" id="IPR009244">
    <property type="entry name" value="Mediatior_Med7"/>
</dbReference>
<comment type="subcellular location">
    <subcellularLocation>
        <location evidence="1 5">Nucleus</location>
    </subcellularLocation>
</comment>
<evidence type="ECO:0000256" key="4">
    <source>
        <dbReference type="ARBA" id="ARBA00023242"/>
    </source>
</evidence>
<evidence type="ECO:0000256" key="3">
    <source>
        <dbReference type="ARBA" id="ARBA00023163"/>
    </source>
</evidence>
<evidence type="ECO:0000256" key="5">
    <source>
        <dbReference type="RuleBase" id="RU364060"/>
    </source>
</evidence>